<evidence type="ECO:0000313" key="3">
    <source>
        <dbReference type="EMBL" id="MCY0096160.1"/>
    </source>
</evidence>
<feature type="region of interest" description="Disordered" evidence="2">
    <location>
        <begin position="388"/>
        <end position="416"/>
    </location>
</feature>
<evidence type="ECO:0000313" key="4">
    <source>
        <dbReference type="Proteomes" id="UP001081283"/>
    </source>
</evidence>
<feature type="coiled-coil region" evidence="1">
    <location>
        <begin position="119"/>
        <end position="167"/>
    </location>
</feature>
<name>A0ABT3YJT7_9HYPH</name>
<proteinExistence type="predicted"/>
<evidence type="ECO:0008006" key="5">
    <source>
        <dbReference type="Google" id="ProtNLM"/>
    </source>
</evidence>
<dbReference type="Proteomes" id="UP001081283">
    <property type="component" value="Unassembled WGS sequence"/>
</dbReference>
<protein>
    <recommendedName>
        <fullName evidence="5">Crescentin coiled-coil domain-containing protein</fullName>
    </recommendedName>
</protein>
<accession>A0ABT3YJT7</accession>
<keyword evidence="4" id="KW-1185">Reference proteome</keyword>
<dbReference type="RefSeq" id="WP_267614004.1">
    <property type="nucleotide sequence ID" value="NZ_JAOVZQ010000001.1"/>
</dbReference>
<feature type="coiled-coil region" evidence="1">
    <location>
        <begin position="217"/>
        <end position="244"/>
    </location>
</feature>
<reference evidence="3" key="1">
    <citation type="submission" date="2022-10" db="EMBL/GenBank/DDBJ databases">
        <title>Hoeflea sp. J2-29, isolated from marine algae.</title>
        <authorList>
            <person name="Kristyanto S."/>
            <person name="Kim J.M."/>
            <person name="Jeon C.O."/>
        </authorList>
    </citation>
    <scope>NUCLEOTIDE SEQUENCE</scope>
    <source>
        <strain evidence="3">J2-29</strain>
    </source>
</reference>
<comment type="caution">
    <text evidence="3">The sequence shown here is derived from an EMBL/GenBank/DDBJ whole genome shotgun (WGS) entry which is preliminary data.</text>
</comment>
<gene>
    <name evidence="3" type="ORF">OEG82_19375</name>
</gene>
<feature type="compositionally biased region" description="Polar residues" evidence="2">
    <location>
        <begin position="404"/>
        <end position="416"/>
    </location>
</feature>
<keyword evidence="1" id="KW-0175">Coiled coil</keyword>
<organism evidence="3 4">
    <name type="scientific">Hoeflea ulvae</name>
    <dbReference type="NCBI Taxonomy" id="2983764"/>
    <lineage>
        <taxon>Bacteria</taxon>
        <taxon>Pseudomonadati</taxon>
        <taxon>Pseudomonadota</taxon>
        <taxon>Alphaproteobacteria</taxon>
        <taxon>Hyphomicrobiales</taxon>
        <taxon>Rhizobiaceae</taxon>
        <taxon>Hoeflea</taxon>
    </lineage>
</organism>
<evidence type="ECO:0000256" key="1">
    <source>
        <dbReference type="SAM" id="Coils"/>
    </source>
</evidence>
<evidence type="ECO:0000256" key="2">
    <source>
        <dbReference type="SAM" id="MobiDB-lite"/>
    </source>
</evidence>
<sequence length="416" mass="47687">MQQIAEFEEALSNIAQVPELFSKIIPSVTDLGAQLKDSRERYFFFEELYKEEQSKYNNASSDLATLKGDFERLDYSFQREKSAHSAQRQKSIEQESALSDLRILNAELDSRLSRLEPMARELKITKDTLLAQLEKHQEQKEISDKTASEYKGELIKLKEQMAKLLEVNSNLATTKQNLTDRINQSTKDLFARDATAAGLREQIAALTAKLKRETIVSNSLRVENEQLIKDREDAKAQNESQLEAARGRYRVIERLLEESRVRYQSESQMLNAIRREKNQRDYDIVQLGATIAAAKEEIGDLRRQSLSNGELVSELRQKNTAEIEKRRKIEIQLEVANEENSKLDAASKSNSVLMENDRLQYETTINELRGSIEALEDENERMRSELTGYRFTHRDSDPEGETSPEASGTVVSITRN</sequence>
<dbReference type="EMBL" id="JAOVZQ010000001">
    <property type="protein sequence ID" value="MCY0096160.1"/>
    <property type="molecule type" value="Genomic_DNA"/>
</dbReference>